<gene>
    <name evidence="1" type="ORF">E2C01_086162</name>
</gene>
<name>A0A5B7J8Y0_PORTR</name>
<evidence type="ECO:0000313" key="2">
    <source>
        <dbReference type="Proteomes" id="UP000324222"/>
    </source>
</evidence>
<accession>A0A5B7J8Y0</accession>
<protein>
    <submittedName>
        <fullName evidence="1">Uncharacterized protein</fullName>
    </submittedName>
</protein>
<keyword evidence="2" id="KW-1185">Reference proteome</keyword>
<organism evidence="1 2">
    <name type="scientific">Portunus trituberculatus</name>
    <name type="common">Swimming crab</name>
    <name type="synonym">Neptunus trituberculatus</name>
    <dbReference type="NCBI Taxonomy" id="210409"/>
    <lineage>
        <taxon>Eukaryota</taxon>
        <taxon>Metazoa</taxon>
        <taxon>Ecdysozoa</taxon>
        <taxon>Arthropoda</taxon>
        <taxon>Crustacea</taxon>
        <taxon>Multicrustacea</taxon>
        <taxon>Malacostraca</taxon>
        <taxon>Eumalacostraca</taxon>
        <taxon>Eucarida</taxon>
        <taxon>Decapoda</taxon>
        <taxon>Pleocyemata</taxon>
        <taxon>Brachyura</taxon>
        <taxon>Eubrachyura</taxon>
        <taxon>Portunoidea</taxon>
        <taxon>Portunidae</taxon>
        <taxon>Portuninae</taxon>
        <taxon>Portunus</taxon>
    </lineage>
</organism>
<dbReference type="Proteomes" id="UP000324222">
    <property type="component" value="Unassembled WGS sequence"/>
</dbReference>
<dbReference type="EMBL" id="VSRR010086735">
    <property type="protein sequence ID" value="MPC91145.1"/>
    <property type="molecule type" value="Genomic_DNA"/>
</dbReference>
<proteinExistence type="predicted"/>
<dbReference type="AlphaFoldDB" id="A0A5B7J8Y0"/>
<comment type="caution">
    <text evidence="1">The sequence shown here is derived from an EMBL/GenBank/DDBJ whole genome shotgun (WGS) entry which is preliminary data.</text>
</comment>
<evidence type="ECO:0000313" key="1">
    <source>
        <dbReference type="EMBL" id="MPC91145.1"/>
    </source>
</evidence>
<reference evidence="1 2" key="1">
    <citation type="submission" date="2019-05" db="EMBL/GenBank/DDBJ databases">
        <title>Another draft genome of Portunus trituberculatus and its Hox gene families provides insights of decapod evolution.</title>
        <authorList>
            <person name="Jeong J.-H."/>
            <person name="Song I."/>
            <person name="Kim S."/>
            <person name="Choi T."/>
            <person name="Kim D."/>
            <person name="Ryu S."/>
            <person name="Kim W."/>
        </authorList>
    </citation>
    <scope>NUCLEOTIDE SEQUENCE [LARGE SCALE GENOMIC DNA]</scope>
    <source>
        <tissue evidence="1">Muscle</tissue>
    </source>
</reference>
<sequence>MTHRCHSSFPPSFSLHPSIGPFSNSLHPSFPPFFPVSLRFSLPSPPGPYSPSIPPFFPLSLCFSLHQTPTLPSSGPTPTPPIEPSTGGTHCVCLLTVIGSDGRAGWAVRFCGGRAGEQAGGGLCGIWRHWDEAGRDRVGGGLPSWRAHVPTAGNLGTFFPLQDP</sequence>